<dbReference type="Proteomes" id="UP000094802">
    <property type="component" value="Unassembled WGS sequence"/>
</dbReference>
<reference evidence="6 7" key="1">
    <citation type="journal article" date="2012" name="Science">
        <title>Ecological populations of bacteria act as socially cohesive units of antibiotic production and resistance.</title>
        <authorList>
            <person name="Cordero O.X."/>
            <person name="Wildschutte H."/>
            <person name="Kirkup B."/>
            <person name="Proehl S."/>
            <person name="Ngo L."/>
            <person name="Hussain F."/>
            <person name="Le Roux F."/>
            <person name="Mincer T."/>
            <person name="Polz M.F."/>
        </authorList>
    </citation>
    <scope>NUCLEOTIDE SEQUENCE [LARGE SCALE GENOMIC DNA]</scope>
    <source>
        <strain evidence="6 7">12E03</strain>
    </source>
</reference>
<evidence type="ECO:0000256" key="2">
    <source>
        <dbReference type="ARBA" id="ARBA00022692"/>
    </source>
</evidence>
<comment type="subcellular location">
    <subcellularLocation>
        <location evidence="1">Endomembrane system</location>
        <topology evidence="1">Multi-pass membrane protein</topology>
    </subcellularLocation>
</comment>
<protein>
    <recommendedName>
        <fullName evidence="5">DUF1232 domain-containing protein</fullName>
    </recommendedName>
</protein>
<accession>A0A1E5FST6</accession>
<organism evidence="6 7">
    <name type="scientific">Vibrio splendidus 12E03</name>
    <dbReference type="NCBI Taxonomy" id="1191305"/>
    <lineage>
        <taxon>Bacteria</taxon>
        <taxon>Pseudomonadati</taxon>
        <taxon>Pseudomonadota</taxon>
        <taxon>Gammaproteobacteria</taxon>
        <taxon>Vibrionales</taxon>
        <taxon>Vibrionaceae</taxon>
        <taxon>Vibrio</taxon>
    </lineage>
</organism>
<gene>
    <name evidence="6" type="ORF">A142_00895</name>
</gene>
<dbReference type="OrthoDB" id="9804184at2"/>
<keyword evidence="4" id="KW-0472">Membrane</keyword>
<feature type="domain" description="DUF1232" evidence="5">
    <location>
        <begin position="50"/>
        <end position="85"/>
    </location>
</feature>
<comment type="caution">
    <text evidence="6">The sequence shown here is derived from an EMBL/GenBank/DDBJ whole genome shotgun (WGS) entry which is preliminary data.</text>
</comment>
<dbReference type="RefSeq" id="WP_019823998.1">
    <property type="nucleotide sequence ID" value="NZ_AJZD02000174.1"/>
</dbReference>
<keyword evidence="3" id="KW-1133">Transmembrane helix</keyword>
<dbReference type="GO" id="GO:0012505">
    <property type="term" value="C:endomembrane system"/>
    <property type="evidence" value="ECO:0007669"/>
    <property type="project" value="UniProtKB-SubCell"/>
</dbReference>
<evidence type="ECO:0000259" key="5">
    <source>
        <dbReference type="Pfam" id="PF06803"/>
    </source>
</evidence>
<dbReference type="AlphaFoldDB" id="A0A1E5FST6"/>
<keyword evidence="2" id="KW-0812">Transmembrane</keyword>
<dbReference type="InterPro" id="IPR016983">
    <property type="entry name" value="UCP031804"/>
</dbReference>
<evidence type="ECO:0000313" key="7">
    <source>
        <dbReference type="Proteomes" id="UP000094802"/>
    </source>
</evidence>
<name>A0A1E5FST6_VIBSP</name>
<sequence length="113" mass="12917">MQDTQHQRHFNEHSFWNKLKRYARKSGREVIETALTLYYCAKDSDTPRWAKTAILSALGYLVFPIDAIPDVLVGVGYSDDISVLMAALASVGAHVKQEHKEEAKQQVEVWLER</sequence>
<evidence type="ECO:0000256" key="3">
    <source>
        <dbReference type="ARBA" id="ARBA00022989"/>
    </source>
</evidence>
<dbReference type="EMBL" id="AJZD02000174">
    <property type="protein sequence ID" value="OEF93174.1"/>
    <property type="molecule type" value="Genomic_DNA"/>
</dbReference>
<proteinExistence type="predicted"/>
<dbReference type="PIRSF" id="PIRSF031804">
    <property type="entry name" value="UCP031804"/>
    <property type="match status" value="1"/>
</dbReference>
<dbReference type="InterPro" id="IPR010652">
    <property type="entry name" value="DUF1232"/>
</dbReference>
<evidence type="ECO:0000256" key="4">
    <source>
        <dbReference type="ARBA" id="ARBA00023136"/>
    </source>
</evidence>
<evidence type="ECO:0000256" key="1">
    <source>
        <dbReference type="ARBA" id="ARBA00004127"/>
    </source>
</evidence>
<evidence type="ECO:0000313" key="6">
    <source>
        <dbReference type="EMBL" id="OEF93174.1"/>
    </source>
</evidence>
<dbReference type="Pfam" id="PF06803">
    <property type="entry name" value="DUF1232"/>
    <property type="match status" value="1"/>
</dbReference>